<gene>
    <name evidence="1" type="ORF">LCGC14_3003200</name>
</gene>
<reference evidence="1" key="1">
    <citation type="journal article" date="2015" name="Nature">
        <title>Complex archaea that bridge the gap between prokaryotes and eukaryotes.</title>
        <authorList>
            <person name="Spang A."/>
            <person name="Saw J.H."/>
            <person name="Jorgensen S.L."/>
            <person name="Zaremba-Niedzwiedzka K."/>
            <person name="Martijn J."/>
            <person name="Lind A.E."/>
            <person name="van Eijk R."/>
            <person name="Schleper C."/>
            <person name="Guy L."/>
            <person name="Ettema T.J."/>
        </authorList>
    </citation>
    <scope>NUCLEOTIDE SEQUENCE</scope>
</reference>
<evidence type="ECO:0000313" key="1">
    <source>
        <dbReference type="EMBL" id="KKK62551.1"/>
    </source>
</evidence>
<name>A0A0F8ZRH2_9ZZZZ</name>
<organism evidence="1">
    <name type="scientific">marine sediment metagenome</name>
    <dbReference type="NCBI Taxonomy" id="412755"/>
    <lineage>
        <taxon>unclassified sequences</taxon>
        <taxon>metagenomes</taxon>
        <taxon>ecological metagenomes</taxon>
    </lineage>
</organism>
<dbReference type="AlphaFoldDB" id="A0A0F8ZRH2"/>
<dbReference type="EMBL" id="LAZR01061937">
    <property type="protein sequence ID" value="KKK62551.1"/>
    <property type="molecule type" value="Genomic_DNA"/>
</dbReference>
<comment type="caution">
    <text evidence="1">The sequence shown here is derived from an EMBL/GenBank/DDBJ whole genome shotgun (WGS) entry which is preliminary data.</text>
</comment>
<proteinExistence type="predicted"/>
<protein>
    <submittedName>
        <fullName evidence="1">Uncharacterized protein</fullName>
    </submittedName>
</protein>
<accession>A0A0F8ZRH2</accession>
<sequence>MGDRIFTRSAAAWADSTYKSVWVRDSGTWKEVKTLKVRDGGVWKVAFEAFIGFLRPNSDVETGDWGSLPLYEKLDEVTADDATTEIDSENFTNSSGVDVYDFRVGLSTPASTPTAGEVITLRVRHWLEILSGGLDSNDVTIELRQATTPRVTISTSSNTGGYTTTTHVLSTAEKESISAWNILNVRYEQSARVTTLGDSAIGHVTWIELELS</sequence>